<proteinExistence type="inferred from homology"/>
<keyword evidence="1 3" id="KW-0210">Decarboxylase</keyword>
<dbReference type="InterPro" id="IPR006680">
    <property type="entry name" value="Amidohydro-rel"/>
</dbReference>
<name>A0A6A7BLA7_9PLEO</name>
<dbReference type="EMBL" id="MU006289">
    <property type="protein sequence ID" value="KAF2856163.1"/>
    <property type="molecule type" value="Genomic_DNA"/>
</dbReference>
<reference evidence="5" key="1">
    <citation type="submission" date="2020-01" db="EMBL/GenBank/DDBJ databases">
        <authorList>
            <consortium name="DOE Joint Genome Institute"/>
            <person name="Haridas S."/>
            <person name="Albert R."/>
            <person name="Binder M."/>
            <person name="Bloem J."/>
            <person name="Labutti K."/>
            <person name="Salamov A."/>
            <person name="Andreopoulos B."/>
            <person name="Baker S.E."/>
            <person name="Barry K."/>
            <person name="Bills G."/>
            <person name="Bluhm B.H."/>
            <person name="Cannon C."/>
            <person name="Castanera R."/>
            <person name="Culley D.E."/>
            <person name="Daum C."/>
            <person name="Ezra D."/>
            <person name="Gonzalez J.B."/>
            <person name="Henrissat B."/>
            <person name="Kuo A."/>
            <person name="Liang C."/>
            <person name="Lipzen A."/>
            <person name="Lutzoni F."/>
            <person name="Magnuson J."/>
            <person name="Mondo S."/>
            <person name="Nolan M."/>
            <person name="Ohm R."/>
            <person name="Pangilinan J."/>
            <person name="Park H.-J."/>
            <person name="Ramirez L."/>
            <person name="Alfaro M."/>
            <person name="Sun H."/>
            <person name="Tritt A."/>
            <person name="Yoshinaga Y."/>
            <person name="Zwiers L.-H."/>
            <person name="Turgeon B.G."/>
            <person name="Goodwin S.B."/>
            <person name="Spatafora J.W."/>
            <person name="Crous P.W."/>
            <person name="Grigoriev I.V."/>
        </authorList>
    </citation>
    <scope>NUCLEOTIDE SEQUENCE</scope>
    <source>
        <strain evidence="5">IPT5</strain>
    </source>
</reference>
<dbReference type="AlphaFoldDB" id="A0A6A7BLA7"/>
<evidence type="ECO:0000259" key="4">
    <source>
        <dbReference type="Pfam" id="PF04909"/>
    </source>
</evidence>
<accession>A0A6A7BLA7</accession>
<dbReference type="SUPFAM" id="SSF51556">
    <property type="entry name" value="Metallo-dependent hydrolases"/>
    <property type="match status" value="1"/>
</dbReference>
<evidence type="ECO:0000313" key="5">
    <source>
        <dbReference type="EMBL" id="KAF2856163.1"/>
    </source>
</evidence>
<evidence type="ECO:0000313" key="6">
    <source>
        <dbReference type="Proteomes" id="UP000799423"/>
    </source>
</evidence>
<gene>
    <name evidence="5" type="ORF">T440DRAFT_100016</name>
</gene>
<organism evidence="5 6">
    <name type="scientific">Plenodomus tracheiphilus IPT5</name>
    <dbReference type="NCBI Taxonomy" id="1408161"/>
    <lineage>
        <taxon>Eukaryota</taxon>
        <taxon>Fungi</taxon>
        <taxon>Dikarya</taxon>
        <taxon>Ascomycota</taxon>
        <taxon>Pezizomycotina</taxon>
        <taxon>Dothideomycetes</taxon>
        <taxon>Pleosporomycetidae</taxon>
        <taxon>Pleosporales</taxon>
        <taxon>Pleosporineae</taxon>
        <taxon>Leptosphaeriaceae</taxon>
        <taxon>Plenodomus</taxon>
    </lineage>
</organism>
<dbReference type="PANTHER" id="PTHR21240:SF30">
    <property type="entry name" value="AMIDOHYDROLASE-RELATED DOMAIN-CONTAINING PROTEIN-RELATED"/>
    <property type="match status" value="1"/>
</dbReference>
<dbReference type="PANTHER" id="PTHR21240">
    <property type="entry name" value="2-AMINO-3-CARBOXYLMUCONATE-6-SEMIALDEHYDE DECARBOXYLASE"/>
    <property type="match status" value="1"/>
</dbReference>
<dbReference type="Pfam" id="PF04909">
    <property type="entry name" value="Amidohydro_2"/>
    <property type="match status" value="1"/>
</dbReference>
<dbReference type="GO" id="GO:0016831">
    <property type="term" value="F:carboxy-lyase activity"/>
    <property type="evidence" value="ECO:0007669"/>
    <property type="project" value="UniProtKB-KW"/>
</dbReference>
<comment type="similarity">
    <text evidence="3">Belongs to the metallo-dependent hydrolases superfamily.</text>
</comment>
<dbReference type="GO" id="GO:0016787">
    <property type="term" value="F:hydrolase activity"/>
    <property type="evidence" value="ECO:0007669"/>
    <property type="project" value="InterPro"/>
</dbReference>
<dbReference type="Gene3D" id="3.20.20.140">
    <property type="entry name" value="Metal-dependent hydrolases"/>
    <property type="match status" value="1"/>
</dbReference>
<feature type="domain" description="Amidohydrolase-related" evidence="4">
    <location>
        <begin position="83"/>
        <end position="336"/>
    </location>
</feature>
<dbReference type="GO" id="GO:0005829">
    <property type="term" value="C:cytosol"/>
    <property type="evidence" value="ECO:0007669"/>
    <property type="project" value="TreeGrafter"/>
</dbReference>
<dbReference type="Proteomes" id="UP000799423">
    <property type="component" value="Unassembled WGS sequence"/>
</dbReference>
<evidence type="ECO:0000256" key="1">
    <source>
        <dbReference type="ARBA" id="ARBA00022793"/>
    </source>
</evidence>
<dbReference type="InterPro" id="IPR032466">
    <property type="entry name" value="Metal_Hydrolase"/>
</dbReference>
<protein>
    <recommendedName>
        <fullName evidence="4">Amidohydrolase-related domain-containing protein</fullName>
    </recommendedName>
</protein>
<dbReference type="OrthoDB" id="432010at2759"/>
<sequence>MSTTATTPINLIATLESYLSPSLTITPSFTTPADPTLPALHLLSGPTLAKLRNVGPARIKDMRLIFHHSRQIISHIPISASPQACARFNDALYMAVRLNTDKFSGLALLPGGQGEGRDAARELQRCVSKYRFVGGVVGLKRGQGAEGIVSDGGLEEVWSTAVKYRVPIILRELWPSNAEILDYQRNLPDSTLSPLLTQIHTSHSVSPLPFLHLYLSGVFDRHPSLRLILSHPGTLPSLLPRIENLLSNIPATDKPKRSYLDVWQHNIYLSTTDVQEMSSMRALLEQIPLDRVLYASNYPLEERGKALMEELKESGFLTLAEWERVAWGNAEAVFGLKKKDGEGEEEKGKSELGMSGFVVSYSGS</sequence>
<dbReference type="InterPro" id="IPR032465">
    <property type="entry name" value="ACMSD"/>
</dbReference>
<evidence type="ECO:0000256" key="3">
    <source>
        <dbReference type="RuleBase" id="RU366045"/>
    </source>
</evidence>
<keyword evidence="6" id="KW-1185">Reference proteome</keyword>
<evidence type="ECO:0000256" key="2">
    <source>
        <dbReference type="ARBA" id="ARBA00023239"/>
    </source>
</evidence>
<dbReference type="GO" id="GO:0019748">
    <property type="term" value="P:secondary metabolic process"/>
    <property type="evidence" value="ECO:0007669"/>
    <property type="project" value="TreeGrafter"/>
</dbReference>
<keyword evidence="2 3" id="KW-0456">Lyase</keyword>